<organism evidence="3 4">
    <name type="scientific">Marivirga atlantica</name>
    <dbReference type="NCBI Taxonomy" id="1548457"/>
    <lineage>
        <taxon>Bacteria</taxon>
        <taxon>Pseudomonadati</taxon>
        <taxon>Bacteroidota</taxon>
        <taxon>Cytophagia</taxon>
        <taxon>Cytophagales</taxon>
        <taxon>Marivirgaceae</taxon>
        <taxon>Marivirga</taxon>
    </lineage>
</organism>
<dbReference type="RefSeq" id="WP_201922573.1">
    <property type="nucleotide sequence ID" value="NZ_JAERQG010000003.1"/>
</dbReference>
<dbReference type="EMBL" id="JAERQG010000003">
    <property type="protein sequence ID" value="MBL0766319.1"/>
    <property type="molecule type" value="Genomic_DNA"/>
</dbReference>
<keyword evidence="2" id="KW-0732">Signal</keyword>
<keyword evidence="4" id="KW-1185">Reference proteome</keyword>
<evidence type="ECO:0000256" key="1">
    <source>
        <dbReference type="SAM" id="MobiDB-lite"/>
    </source>
</evidence>
<accession>A0A937AH17</accession>
<feature type="compositionally biased region" description="Basic residues" evidence="1">
    <location>
        <begin position="152"/>
        <end position="171"/>
    </location>
</feature>
<comment type="caution">
    <text evidence="3">The sequence shown here is derived from an EMBL/GenBank/DDBJ whole genome shotgun (WGS) entry which is preliminary data.</text>
</comment>
<feature type="region of interest" description="Disordered" evidence="1">
    <location>
        <begin position="150"/>
        <end position="178"/>
    </location>
</feature>
<feature type="signal peptide" evidence="2">
    <location>
        <begin position="1"/>
        <end position="20"/>
    </location>
</feature>
<protein>
    <submittedName>
        <fullName evidence="3">Uncharacterized protein</fullName>
    </submittedName>
</protein>
<sequence length="191" mass="22092">MNKRIVVCLIFLLVVFSSSAQKYGSALGARIGNENYGLSYRQRILSKFTAEAMMTFQADAFQFTALPKYHLSVIGEATNLYFGAGAHLGQLKDYGAFYGFNALFGAEVKLPALPITVSADIMPTYHENHEDWFEFPAAVTVSIILAKETKEKRKKARKKRKKRKERRKRREERREQRKEWFQEHIFKNKSS</sequence>
<reference evidence="3" key="1">
    <citation type="submission" date="2021-01" db="EMBL/GenBank/DDBJ databases">
        <title>Marivirga sp. nov., isolated from intertidal surface sediments.</title>
        <authorList>
            <person name="Zhang M."/>
        </authorList>
    </citation>
    <scope>NUCLEOTIDE SEQUENCE</scope>
    <source>
        <strain evidence="3">SM1354</strain>
    </source>
</reference>
<dbReference type="Proteomes" id="UP000642920">
    <property type="component" value="Unassembled WGS sequence"/>
</dbReference>
<evidence type="ECO:0000313" key="4">
    <source>
        <dbReference type="Proteomes" id="UP000642920"/>
    </source>
</evidence>
<evidence type="ECO:0000313" key="3">
    <source>
        <dbReference type="EMBL" id="MBL0766319.1"/>
    </source>
</evidence>
<gene>
    <name evidence="3" type="ORF">JKP34_13715</name>
</gene>
<proteinExistence type="predicted"/>
<dbReference type="AlphaFoldDB" id="A0A937AH17"/>
<feature type="chain" id="PRO_5036806391" evidence="2">
    <location>
        <begin position="21"/>
        <end position="191"/>
    </location>
</feature>
<name>A0A937AH17_9BACT</name>
<evidence type="ECO:0000256" key="2">
    <source>
        <dbReference type="SAM" id="SignalP"/>
    </source>
</evidence>